<protein>
    <submittedName>
        <fullName evidence="1">Uncharacterized protein</fullName>
    </submittedName>
</protein>
<dbReference type="Proteomes" id="UP001202328">
    <property type="component" value="Unassembled WGS sequence"/>
</dbReference>
<sequence length="72" mass="8498">VNKQFHPTISWAYPGRRNLLNQRCDFIQEIFCLLNERNLWLICASTFGISRILNNYLHLNPGCSIEVWSLFV</sequence>
<reference evidence="1" key="1">
    <citation type="submission" date="2022-04" db="EMBL/GenBank/DDBJ databases">
        <title>A functionally conserved STORR gene fusion in Papaver species that diverged 16.8 million years ago.</title>
        <authorList>
            <person name="Catania T."/>
        </authorList>
    </citation>
    <scope>NUCLEOTIDE SEQUENCE</scope>
    <source>
        <strain evidence="1">S-188037</strain>
    </source>
</reference>
<dbReference type="EMBL" id="JAJJMB010008592">
    <property type="protein sequence ID" value="KAI3922837.1"/>
    <property type="molecule type" value="Genomic_DNA"/>
</dbReference>
<gene>
    <name evidence="1" type="ORF">MKW98_006968</name>
</gene>
<dbReference type="AlphaFoldDB" id="A0AAD4SW81"/>
<comment type="caution">
    <text evidence="1">The sequence shown here is derived from an EMBL/GenBank/DDBJ whole genome shotgun (WGS) entry which is preliminary data.</text>
</comment>
<proteinExistence type="predicted"/>
<accession>A0AAD4SW81</accession>
<evidence type="ECO:0000313" key="1">
    <source>
        <dbReference type="EMBL" id="KAI3922837.1"/>
    </source>
</evidence>
<evidence type="ECO:0000313" key="2">
    <source>
        <dbReference type="Proteomes" id="UP001202328"/>
    </source>
</evidence>
<name>A0AAD4SW81_9MAGN</name>
<organism evidence="1 2">
    <name type="scientific">Papaver atlanticum</name>
    <dbReference type="NCBI Taxonomy" id="357466"/>
    <lineage>
        <taxon>Eukaryota</taxon>
        <taxon>Viridiplantae</taxon>
        <taxon>Streptophyta</taxon>
        <taxon>Embryophyta</taxon>
        <taxon>Tracheophyta</taxon>
        <taxon>Spermatophyta</taxon>
        <taxon>Magnoliopsida</taxon>
        <taxon>Ranunculales</taxon>
        <taxon>Papaveraceae</taxon>
        <taxon>Papaveroideae</taxon>
        <taxon>Papaver</taxon>
    </lineage>
</organism>
<feature type="non-terminal residue" evidence="1">
    <location>
        <position position="1"/>
    </location>
</feature>
<keyword evidence="2" id="KW-1185">Reference proteome</keyword>